<dbReference type="AlphaFoldDB" id="A0A0A9EBA5"/>
<protein>
    <submittedName>
        <fullName evidence="1">Uncharacterized protein</fullName>
    </submittedName>
</protein>
<sequence length="78" mass="8634">MNFLSHYATRSAYHPAALSTSTAPYSVPPPQVRFPRRLTSSPYCAYPRVDVAGKPAPPALAHDYGQEDHHPLPIFASW</sequence>
<reference evidence="1" key="2">
    <citation type="journal article" date="2015" name="Data Brief">
        <title>Shoot transcriptome of the giant reed, Arundo donax.</title>
        <authorList>
            <person name="Barrero R.A."/>
            <person name="Guerrero F.D."/>
            <person name="Moolhuijzen P."/>
            <person name="Goolsby J.A."/>
            <person name="Tidwell J."/>
            <person name="Bellgard S.E."/>
            <person name="Bellgard M.I."/>
        </authorList>
    </citation>
    <scope>NUCLEOTIDE SEQUENCE</scope>
    <source>
        <tissue evidence="1">Shoot tissue taken approximately 20 cm above the soil surface</tissue>
    </source>
</reference>
<dbReference type="EMBL" id="GBRH01201577">
    <property type="protein sequence ID" value="JAD96318.1"/>
    <property type="molecule type" value="Transcribed_RNA"/>
</dbReference>
<proteinExistence type="predicted"/>
<evidence type="ECO:0000313" key="1">
    <source>
        <dbReference type="EMBL" id="JAD96318.1"/>
    </source>
</evidence>
<organism evidence="1">
    <name type="scientific">Arundo donax</name>
    <name type="common">Giant reed</name>
    <name type="synonym">Donax arundinaceus</name>
    <dbReference type="NCBI Taxonomy" id="35708"/>
    <lineage>
        <taxon>Eukaryota</taxon>
        <taxon>Viridiplantae</taxon>
        <taxon>Streptophyta</taxon>
        <taxon>Embryophyta</taxon>
        <taxon>Tracheophyta</taxon>
        <taxon>Spermatophyta</taxon>
        <taxon>Magnoliopsida</taxon>
        <taxon>Liliopsida</taxon>
        <taxon>Poales</taxon>
        <taxon>Poaceae</taxon>
        <taxon>PACMAD clade</taxon>
        <taxon>Arundinoideae</taxon>
        <taxon>Arundineae</taxon>
        <taxon>Arundo</taxon>
    </lineage>
</organism>
<name>A0A0A9EBA5_ARUDO</name>
<reference evidence="1" key="1">
    <citation type="submission" date="2014-09" db="EMBL/GenBank/DDBJ databases">
        <authorList>
            <person name="Magalhaes I.L.F."/>
            <person name="Oliveira U."/>
            <person name="Santos F.R."/>
            <person name="Vidigal T.H.D.A."/>
            <person name="Brescovit A.D."/>
            <person name="Santos A.J."/>
        </authorList>
    </citation>
    <scope>NUCLEOTIDE SEQUENCE</scope>
    <source>
        <tissue evidence="1">Shoot tissue taken approximately 20 cm above the soil surface</tissue>
    </source>
</reference>
<accession>A0A0A9EBA5</accession>